<keyword evidence="3 6" id="KW-0812">Transmembrane</keyword>
<keyword evidence="4 6" id="KW-1133">Transmembrane helix</keyword>
<reference evidence="8 9" key="1">
    <citation type="submission" date="2020-08" db="EMBL/GenBank/DDBJ databases">
        <title>Genome sequence of Nocardioides mesophilus KACC 16243T.</title>
        <authorList>
            <person name="Hyun D.-W."/>
            <person name="Bae J.-W."/>
        </authorList>
    </citation>
    <scope>NUCLEOTIDE SEQUENCE [LARGE SCALE GENOMIC DNA]</scope>
    <source>
        <strain evidence="8 9">KACC 16243</strain>
    </source>
</reference>
<dbReference type="Proteomes" id="UP000515947">
    <property type="component" value="Chromosome"/>
</dbReference>
<keyword evidence="2" id="KW-1003">Cell membrane</keyword>
<feature type="transmembrane region" description="Helical" evidence="6">
    <location>
        <begin position="47"/>
        <end position="67"/>
    </location>
</feature>
<dbReference type="EMBL" id="CP060713">
    <property type="protein sequence ID" value="QNN53429.1"/>
    <property type="molecule type" value="Genomic_DNA"/>
</dbReference>
<evidence type="ECO:0000313" key="8">
    <source>
        <dbReference type="EMBL" id="QNN53429.1"/>
    </source>
</evidence>
<evidence type="ECO:0000256" key="5">
    <source>
        <dbReference type="ARBA" id="ARBA00023136"/>
    </source>
</evidence>
<name>A0A7G9RCV4_9ACTN</name>
<evidence type="ECO:0000256" key="3">
    <source>
        <dbReference type="ARBA" id="ARBA00022692"/>
    </source>
</evidence>
<keyword evidence="5 6" id="KW-0472">Membrane</keyword>
<evidence type="ECO:0000256" key="4">
    <source>
        <dbReference type="ARBA" id="ARBA00022989"/>
    </source>
</evidence>
<evidence type="ECO:0000256" key="2">
    <source>
        <dbReference type="ARBA" id="ARBA00022475"/>
    </source>
</evidence>
<sequence length="70" mass="7580">MANKKWSDLSRSQKRVVLVVGALESVMTALALKDLAGRPADQVRGPKPVWGAALFVQPVGPVAYFAFGRR</sequence>
<dbReference type="AlphaFoldDB" id="A0A7G9RCV4"/>
<dbReference type="KEGG" id="nmes:H9L09_02955"/>
<proteinExistence type="predicted"/>
<organism evidence="8 9">
    <name type="scientific">Nocardioides mesophilus</name>
    <dbReference type="NCBI Taxonomy" id="433659"/>
    <lineage>
        <taxon>Bacteria</taxon>
        <taxon>Bacillati</taxon>
        <taxon>Actinomycetota</taxon>
        <taxon>Actinomycetes</taxon>
        <taxon>Propionibacteriales</taxon>
        <taxon>Nocardioidaceae</taxon>
        <taxon>Nocardioides</taxon>
    </lineage>
</organism>
<dbReference type="GO" id="GO:0005886">
    <property type="term" value="C:plasma membrane"/>
    <property type="evidence" value="ECO:0007669"/>
    <property type="project" value="UniProtKB-SubCell"/>
</dbReference>
<comment type="subcellular location">
    <subcellularLocation>
        <location evidence="1">Cell membrane</location>
        <topology evidence="1">Multi-pass membrane protein</topology>
    </subcellularLocation>
</comment>
<evidence type="ECO:0000256" key="6">
    <source>
        <dbReference type="SAM" id="Phobius"/>
    </source>
</evidence>
<protein>
    <submittedName>
        <fullName evidence="8">PLDc N-terminal domain-containing protein</fullName>
    </submittedName>
</protein>
<gene>
    <name evidence="8" type="ORF">H9L09_02955</name>
</gene>
<dbReference type="InterPro" id="IPR027379">
    <property type="entry name" value="CLS_N"/>
</dbReference>
<evidence type="ECO:0000313" key="9">
    <source>
        <dbReference type="Proteomes" id="UP000515947"/>
    </source>
</evidence>
<dbReference type="RefSeq" id="WP_187579271.1">
    <property type="nucleotide sequence ID" value="NZ_CP060713.1"/>
</dbReference>
<accession>A0A7G9RCV4</accession>
<evidence type="ECO:0000259" key="7">
    <source>
        <dbReference type="Pfam" id="PF13396"/>
    </source>
</evidence>
<keyword evidence="9" id="KW-1185">Reference proteome</keyword>
<evidence type="ECO:0000256" key="1">
    <source>
        <dbReference type="ARBA" id="ARBA00004651"/>
    </source>
</evidence>
<feature type="domain" description="Cardiolipin synthase N-terminal" evidence="7">
    <location>
        <begin position="28"/>
        <end position="69"/>
    </location>
</feature>
<dbReference type="Pfam" id="PF13396">
    <property type="entry name" value="PLDc_N"/>
    <property type="match status" value="1"/>
</dbReference>